<dbReference type="AlphaFoldDB" id="A0A8S1WCN2"/>
<name>A0A8S1WCN2_PAROT</name>
<dbReference type="SMART" id="SM00472">
    <property type="entry name" value="MIR"/>
    <property type="match status" value="3"/>
</dbReference>
<comment type="caution">
    <text evidence="2">The sequence shown here is derived from an EMBL/GenBank/DDBJ whole genome shotgun (WGS) entry which is preliminary data.</text>
</comment>
<sequence length="382" mass="43956">MQQEAEKQRLFLHQEFVTLFHPQQKVYLTDTNTENKYGLILSAQPDLSPNTIFILEKYCPPFSMFKTPNYHNTPIIQGDLLRIKSFCSNYYVTSIPDAQSPVTKQGLMVLAKQNEVKYNGGEQVFVLQKISNESPYMRLVNTETGCALHTHSSKLKEVGNNNEVTGYKNRDDNDAWNIEWISKEMREGIHQQEVTEPLPRKCQTIRSSDSVIIRNGLTGGALHSHSAHYKYGTKEQEVTWKIQPRDLNDWWVIYKMKNLSQGSGESSQFIENNSLVSFLHVQTKQMLTHSSGCKVKNGDYLQVCCSKKSNEEFKIELIDIDEKSNNLTTEKPFRIVHIPTQQYLAALERPSSQSTFQGEMVLASKFDWNAVWFIEYVDSIYA</sequence>
<organism evidence="2 3">
    <name type="scientific">Paramecium octaurelia</name>
    <dbReference type="NCBI Taxonomy" id="43137"/>
    <lineage>
        <taxon>Eukaryota</taxon>
        <taxon>Sar</taxon>
        <taxon>Alveolata</taxon>
        <taxon>Ciliophora</taxon>
        <taxon>Intramacronucleata</taxon>
        <taxon>Oligohymenophorea</taxon>
        <taxon>Peniculida</taxon>
        <taxon>Parameciidae</taxon>
        <taxon>Paramecium</taxon>
    </lineage>
</organism>
<protein>
    <recommendedName>
        <fullName evidence="1">MIR domain-containing protein</fullName>
    </recommendedName>
</protein>
<dbReference type="InterPro" id="IPR016093">
    <property type="entry name" value="MIR_motif"/>
</dbReference>
<dbReference type="OMA" id="NDWWVIY"/>
<dbReference type="Proteomes" id="UP000683925">
    <property type="component" value="Unassembled WGS sequence"/>
</dbReference>
<accession>A0A8S1WCN2</accession>
<evidence type="ECO:0000259" key="1">
    <source>
        <dbReference type="PROSITE" id="PS50919"/>
    </source>
</evidence>
<reference evidence="2" key="1">
    <citation type="submission" date="2021-01" db="EMBL/GenBank/DDBJ databases">
        <authorList>
            <consortium name="Genoscope - CEA"/>
            <person name="William W."/>
        </authorList>
    </citation>
    <scope>NUCLEOTIDE SEQUENCE</scope>
</reference>
<dbReference type="PANTHER" id="PTHR10050">
    <property type="entry name" value="DOLICHYL-PHOSPHATE-MANNOSE--PROTEIN MANNOSYLTRANSFERASE"/>
    <property type="match status" value="1"/>
</dbReference>
<dbReference type="PROSITE" id="PS50919">
    <property type="entry name" value="MIR"/>
    <property type="match status" value="2"/>
</dbReference>
<dbReference type="EMBL" id="CAJJDP010000087">
    <property type="protein sequence ID" value="CAD8186833.1"/>
    <property type="molecule type" value="Genomic_DNA"/>
</dbReference>
<dbReference type="PANTHER" id="PTHR10050:SF53">
    <property type="entry name" value="CHROMOSOME UNDETERMINED SCAFFOLD_67, WHOLE GENOME SHOTGUN SEQUENCE"/>
    <property type="match status" value="1"/>
</dbReference>
<gene>
    <name evidence="2" type="ORF">POCTA_138.1.T0880242</name>
</gene>
<dbReference type="OrthoDB" id="5588846at2759"/>
<evidence type="ECO:0000313" key="3">
    <source>
        <dbReference type="Proteomes" id="UP000683925"/>
    </source>
</evidence>
<proteinExistence type="predicted"/>
<keyword evidence="3" id="KW-1185">Reference proteome</keyword>
<feature type="domain" description="MIR" evidence="1">
    <location>
        <begin position="202"/>
        <end position="256"/>
    </location>
</feature>
<dbReference type="InterPro" id="IPR027005">
    <property type="entry name" value="PMT-like"/>
</dbReference>
<evidence type="ECO:0000313" key="2">
    <source>
        <dbReference type="EMBL" id="CAD8186833.1"/>
    </source>
</evidence>
<feature type="domain" description="MIR" evidence="1">
    <location>
        <begin position="127"/>
        <end position="181"/>
    </location>
</feature>